<dbReference type="Pfam" id="PF00582">
    <property type="entry name" value="Usp"/>
    <property type="match status" value="1"/>
</dbReference>
<comment type="similarity">
    <text evidence="1">Belongs to the universal stress protein A family.</text>
</comment>
<protein>
    <submittedName>
        <fullName evidence="4">Universal stress protein</fullName>
    </submittedName>
</protein>
<dbReference type="EMBL" id="CP080647">
    <property type="protein sequence ID" value="QYX75268.1"/>
    <property type="molecule type" value="Genomic_DNA"/>
</dbReference>
<name>A0ABX8XI32_9ACTN</name>
<dbReference type="InterPro" id="IPR006016">
    <property type="entry name" value="UspA"/>
</dbReference>
<dbReference type="PRINTS" id="PR01438">
    <property type="entry name" value="UNVRSLSTRESS"/>
</dbReference>
<evidence type="ECO:0000259" key="3">
    <source>
        <dbReference type="Pfam" id="PF00582"/>
    </source>
</evidence>
<sequence>MTEPTAGNHIVVGVDGSDASVAALRWAVRQAHSRRADVVAVHAWEWTGATLAPYAPASSHPGPAEERLRAERLLAGAVRRSLGPHVDTAVRAVVVEGSPARVLLKHARDAQLLALGRPDHHDQGLPAIGPVTRDCLRHATVPVVTVPVPQRHASPPAPSGTAPFAGRGAA</sequence>
<dbReference type="InterPro" id="IPR014729">
    <property type="entry name" value="Rossmann-like_a/b/a_fold"/>
</dbReference>
<feature type="domain" description="UspA" evidence="3">
    <location>
        <begin position="9"/>
        <end position="147"/>
    </location>
</feature>
<proteinExistence type="inferred from homology"/>
<evidence type="ECO:0000256" key="1">
    <source>
        <dbReference type="ARBA" id="ARBA00008791"/>
    </source>
</evidence>
<feature type="region of interest" description="Disordered" evidence="2">
    <location>
        <begin position="148"/>
        <end position="170"/>
    </location>
</feature>
<gene>
    <name evidence="4" type="ORF">K1J60_00955</name>
</gene>
<dbReference type="CDD" id="cd00293">
    <property type="entry name" value="USP-like"/>
    <property type="match status" value="1"/>
</dbReference>
<dbReference type="PANTHER" id="PTHR46553">
    <property type="entry name" value="ADENINE NUCLEOTIDE ALPHA HYDROLASES-LIKE SUPERFAMILY PROTEIN"/>
    <property type="match status" value="1"/>
</dbReference>
<organism evidence="4 5">
    <name type="scientific">Streptomyces akebiae</name>
    <dbReference type="NCBI Taxonomy" id="2865673"/>
    <lineage>
        <taxon>Bacteria</taxon>
        <taxon>Bacillati</taxon>
        <taxon>Actinomycetota</taxon>
        <taxon>Actinomycetes</taxon>
        <taxon>Kitasatosporales</taxon>
        <taxon>Streptomycetaceae</taxon>
        <taxon>Streptomyces</taxon>
    </lineage>
</organism>
<reference evidence="4 5" key="1">
    <citation type="submission" date="2021-08" db="EMBL/GenBank/DDBJ databases">
        <authorList>
            <person name="Ping M."/>
        </authorList>
    </citation>
    <scope>NUCLEOTIDE SEQUENCE [LARGE SCALE GENOMIC DNA]</scope>
    <source>
        <strain evidence="4 5">MG28</strain>
    </source>
</reference>
<dbReference type="PANTHER" id="PTHR46553:SF3">
    <property type="entry name" value="ADENINE NUCLEOTIDE ALPHA HYDROLASES-LIKE SUPERFAMILY PROTEIN"/>
    <property type="match status" value="1"/>
</dbReference>
<evidence type="ECO:0000313" key="5">
    <source>
        <dbReference type="Proteomes" id="UP000827138"/>
    </source>
</evidence>
<dbReference type="Gene3D" id="3.40.50.620">
    <property type="entry name" value="HUPs"/>
    <property type="match status" value="1"/>
</dbReference>
<dbReference type="Proteomes" id="UP000827138">
    <property type="component" value="Chromosome"/>
</dbReference>
<evidence type="ECO:0000256" key="2">
    <source>
        <dbReference type="SAM" id="MobiDB-lite"/>
    </source>
</evidence>
<dbReference type="InterPro" id="IPR006015">
    <property type="entry name" value="Universal_stress_UspA"/>
</dbReference>
<evidence type="ECO:0000313" key="4">
    <source>
        <dbReference type="EMBL" id="QYX75268.1"/>
    </source>
</evidence>
<accession>A0ABX8XI32</accession>
<keyword evidence="5" id="KW-1185">Reference proteome</keyword>
<dbReference type="SUPFAM" id="SSF52402">
    <property type="entry name" value="Adenine nucleotide alpha hydrolases-like"/>
    <property type="match status" value="1"/>
</dbReference>
<dbReference type="RefSeq" id="WP_220644440.1">
    <property type="nucleotide sequence ID" value="NZ_CP080647.1"/>
</dbReference>